<dbReference type="InterPro" id="IPR045130">
    <property type="entry name" value="OFUT2-like"/>
</dbReference>
<evidence type="ECO:0000313" key="20">
    <source>
        <dbReference type="EMBL" id="KAG2459080.1"/>
    </source>
</evidence>
<feature type="non-terminal residue" evidence="20">
    <location>
        <position position="494"/>
    </location>
</feature>
<reference evidence="20 21" key="1">
    <citation type="journal article" date="2021" name="Cell">
        <title>Tracing the genetic footprints of vertebrate landing in non-teleost ray-finned fishes.</title>
        <authorList>
            <person name="Bi X."/>
            <person name="Wang K."/>
            <person name="Yang L."/>
            <person name="Pan H."/>
            <person name="Jiang H."/>
            <person name="Wei Q."/>
            <person name="Fang M."/>
            <person name="Yu H."/>
            <person name="Zhu C."/>
            <person name="Cai Y."/>
            <person name="He Y."/>
            <person name="Gan X."/>
            <person name="Zeng H."/>
            <person name="Yu D."/>
            <person name="Zhu Y."/>
            <person name="Jiang H."/>
            <person name="Qiu Q."/>
            <person name="Yang H."/>
            <person name="Zhang Y.E."/>
            <person name="Wang W."/>
            <person name="Zhu M."/>
            <person name="He S."/>
            <person name="Zhang G."/>
        </authorList>
    </citation>
    <scope>NUCLEOTIDE SEQUENCE [LARGE SCALE GENOMIC DNA]</scope>
    <source>
        <strain evidence="20">Bchr_013</strain>
    </source>
</reference>
<evidence type="ECO:0000256" key="12">
    <source>
        <dbReference type="ARBA" id="ARBA00023253"/>
    </source>
</evidence>
<dbReference type="EMBL" id="JAATIS010005477">
    <property type="protein sequence ID" value="KAG2459080.1"/>
    <property type="molecule type" value="Genomic_DNA"/>
</dbReference>
<keyword evidence="7" id="KW-0732">Signal</keyword>
<evidence type="ECO:0000256" key="16">
    <source>
        <dbReference type="ARBA" id="ARBA00033083"/>
    </source>
</evidence>
<feature type="non-terminal residue" evidence="20">
    <location>
        <position position="1"/>
    </location>
</feature>
<comment type="pathway">
    <text evidence="3">Protein modification; protein glycosylation.</text>
</comment>
<keyword evidence="10" id="KW-1015">Disulfide bond</keyword>
<comment type="catalytic activity">
    <reaction evidence="17">
        <text>L-threonyl-[protein] + GDP-beta-L-fucose = 3-O-(alpha-L-fucosyl)-L-threonyl-[protein] + GDP + H(+)</text>
        <dbReference type="Rhea" id="RHEA:70491"/>
        <dbReference type="Rhea" id="RHEA-COMP:11060"/>
        <dbReference type="Rhea" id="RHEA-COMP:17915"/>
        <dbReference type="ChEBI" id="CHEBI:15378"/>
        <dbReference type="ChEBI" id="CHEBI:30013"/>
        <dbReference type="ChEBI" id="CHEBI:57273"/>
        <dbReference type="ChEBI" id="CHEBI:58189"/>
        <dbReference type="ChEBI" id="CHEBI:189631"/>
        <dbReference type="EC" id="2.4.1.221"/>
    </reaction>
    <physiologicalReaction direction="left-to-right" evidence="17">
        <dbReference type="Rhea" id="RHEA:70492"/>
    </physiologicalReaction>
</comment>
<evidence type="ECO:0000313" key="21">
    <source>
        <dbReference type="Proteomes" id="UP000886611"/>
    </source>
</evidence>
<keyword evidence="9" id="KW-0333">Golgi apparatus</keyword>
<dbReference type="SUPFAM" id="SSF54928">
    <property type="entry name" value="RNA-binding domain, RBD"/>
    <property type="match status" value="1"/>
</dbReference>
<keyword evidence="13" id="KW-0119">Carbohydrate metabolism</keyword>
<dbReference type="FunFam" id="3.40.50.11350:FF:000002">
    <property type="entry name" value="GDP-fucose protein O-fucosyltransferase 2"/>
    <property type="match status" value="1"/>
</dbReference>
<accession>A0A8X7WZR4</accession>
<dbReference type="EC" id="2.4.1.221" evidence="4"/>
<evidence type="ECO:0000256" key="1">
    <source>
        <dbReference type="ARBA" id="ARBA00004240"/>
    </source>
</evidence>
<dbReference type="GO" id="GO:0005794">
    <property type="term" value="C:Golgi apparatus"/>
    <property type="evidence" value="ECO:0007669"/>
    <property type="project" value="UniProtKB-SubCell"/>
</dbReference>
<comment type="catalytic activity">
    <reaction evidence="18">
        <text>L-seryl-[protein] + GDP-beta-L-fucose = 3-O-(alpha-L-fucosyl)-L-seryl-[protein] + GDP + H(+)</text>
        <dbReference type="Rhea" id="RHEA:63644"/>
        <dbReference type="Rhea" id="RHEA-COMP:9863"/>
        <dbReference type="Rhea" id="RHEA-COMP:17914"/>
        <dbReference type="ChEBI" id="CHEBI:15378"/>
        <dbReference type="ChEBI" id="CHEBI:29999"/>
        <dbReference type="ChEBI" id="CHEBI:57273"/>
        <dbReference type="ChEBI" id="CHEBI:58189"/>
        <dbReference type="ChEBI" id="CHEBI:189632"/>
        <dbReference type="EC" id="2.4.1.221"/>
    </reaction>
    <physiologicalReaction direction="left-to-right" evidence="18">
        <dbReference type="Rhea" id="RHEA:63645"/>
    </physiologicalReaction>
</comment>
<comment type="subcellular location">
    <subcellularLocation>
        <location evidence="1">Endoplasmic reticulum</location>
    </subcellularLocation>
    <subcellularLocation>
        <location evidence="2">Golgi apparatus</location>
    </subcellularLocation>
</comment>
<evidence type="ECO:0000256" key="8">
    <source>
        <dbReference type="ARBA" id="ARBA00022824"/>
    </source>
</evidence>
<evidence type="ECO:0000256" key="9">
    <source>
        <dbReference type="ARBA" id="ARBA00023034"/>
    </source>
</evidence>
<proteinExistence type="inferred from homology"/>
<sequence length="494" mass="57241">MSETCSSISGNQRSSSEQQRTRRSWAMVQEVGRLSGTQYLLYDVNPPEGFNLRRDVFIRMASLMKALLKKGPWVLVLPPWGRLYHWQTPDIYQVRIPWGDFFDLDSLNMNIPVIEYEHFIAESGGPFIEQVYVLQNYAEGWTDGKWEEKVDERPCIEQLMYSKDKQGYYRSVMLDRAETLLHDHYGAKDYWDTRRSMVFAKHLRLVGDEFRSRYLDSNDVDDKTDYNEDWTKRKIRSGYAKGGPYLAIHLRRKDFLWGHREDVPSLPAAVNTIRDIMKKHKLDKVFIATDADDDELEKISKLLPEMRRYEPTWEEMELYKDGGVAIIDQWICAHARLAFIRFSDTSLAEIAVTEMDGKRLHGRTINVSIVRTLGYRKHSALWSESGAEYGMRDKRSSSSKYTHSPGAAVGASMAAKRQRQKLSDVSRSLDVLYTGYESYTKIMNKLIELHPDIELQKITETLASLRKELKGSLYGLYLSNIVETVSAKLYKSLA</sequence>
<gene>
    <name evidence="20" type="primary">Pofut2</name>
    <name evidence="20" type="ORF">GTO96_0018822</name>
</gene>
<evidence type="ECO:0000256" key="6">
    <source>
        <dbReference type="ARBA" id="ARBA00022679"/>
    </source>
</evidence>
<keyword evidence="6" id="KW-0808">Transferase</keyword>
<keyword evidence="21" id="KW-1185">Reference proteome</keyword>
<evidence type="ECO:0000256" key="5">
    <source>
        <dbReference type="ARBA" id="ARBA00022676"/>
    </source>
</evidence>
<dbReference type="GO" id="GO:0006004">
    <property type="term" value="P:fucose metabolic process"/>
    <property type="evidence" value="ECO:0007669"/>
    <property type="project" value="UniProtKB-KW"/>
</dbReference>
<dbReference type="Pfam" id="PF10250">
    <property type="entry name" value="O-FucT"/>
    <property type="match status" value="1"/>
</dbReference>
<dbReference type="GO" id="GO:0005783">
    <property type="term" value="C:endoplasmic reticulum"/>
    <property type="evidence" value="ECO:0007669"/>
    <property type="project" value="UniProtKB-SubCell"/>
</dbReference>
<evidence type="ECO:0000256" key="11">
    <source>
        <dbReference type="ARBA" id="ARBA00023180"/>
    </source>
</evidence>
<evidence type="ECO:0000256" key="13">
    <source>
        <dbReference type="ARBA" id="ARBA00023277"/>
    </source>
</evidence>
<evidence type="ECO:0000256" key="17">
    <source>
        <dbReference type="ARBA" id="ARBA00047273"/>
    </source>
</evidence>
<keyword evidence="11" id="KW-0325">Glycoprotein</keyword>
<keyword evidence="8" id="KW-0256">Endoplasmic reticulum</keyword>
<dbReference type="Gene3D" id="3.40.50.11340">
    <property type="match status" value="2"/>
</dbReference>
<evidence type="ECO:0000256" key="7">
    <source>
        <dbReference type="ARBA" id="ARBA00022729"/>
    </source>
</evidence>
<dbReference type="PANTHER" id="PTHR13398">
    <property type="entry name" value="GDP-FUCOSE PROTEIN O-FUCOSYLTRANSFERASE 2"/>
    <property type="match status" value="1"/>
</dbReference>
<feature type="region of interest" description="Disordered" evidence="19">
    <location>
        <begin position="1"/>
        <end position="21"/>
    </location>
</feature>
<dbReference type="GO" id="GO:0046922">
    <property type="term" value="F:peptide-O-fucosyltransferase activity"/>
    <property type="evidence" value="ECO:0007669"/>
    <property type="project" value="UniProtKB-EC"/>
</dbReference>
<dbReference type="InterPro" id="IPR035979">
    <property type="entry name" value="RBD_domain_sf"/>
</dbReference>
<evidence type="ECO:0000256" key="3">
    <source>
        <dbReference type="ARBA" id="ARBA00004922"/>
    </source>
</evidence>
<dbReference type="CDD" id="cd11298">
    <property type="entry name" value="O-FucT-2"/>
    <property type="match status" value="1"/>
</dbReference>
<keyword evidence="12" id="KW-0294">Fucose metabolism</keyword>
<dbReference type="InterPro" id="IPR019378">
    <property type="entry name" value="GDP-Fuc_O-FucTrfase"/>
</dbReference>
<dbReference type="Proteomes" id="UP000886611">
    <property type="component" value="Unassembled WGS sequence"/>
</dbReference>
<dbReference type="Gene3D" id="3.40.50.11350">
    <property type="match status" value="1"/>
</dbReference>
<dbReference type="PANTHER" id="PTHR13398:SF0">
    <property type="entry name" value="GDP-FUCOSE PROTEIN O-FUCOSYLTRANSFERASE 2"/>
    <property type="match status" value="1"/>
</dbReference>
<comment type="caution">
    <text evidence="20">The sequence shown here is derived from an EMBL/GenBank/DDBJ whole genome shotgun (WGS) entry which is preliminary data.</text>
</comment>
<evidence type="ECO:0000256" key="10">
    <source>
        <dbReference type="ARBA" id="ARBA00023157"/>
    </source>
</evidence>
<protein>
    <recommendedName>
        <fullName evidence="15">GDP-fucose protein O-fucosyltransferase 2</fullName>
        <ecNumber evidence="4">2.4.1.221</ecNumber>
    </recommendedName>
    <alternativeName>
        <fullName evidence="16">Peptide-O-fucosyltransferase 2</fullName>
    </alternativeName>
</protein>
<evidence type="ECO:0000256" key="4">
    <source>
        <dbReference type="ARBA" id="ARBA00012196"/>
    </source>
</evidence>
<evidence type="ECO:0000256" key="18">
    <source>
        <dbReference type="ARBA" id="ARBA00048647"/>
    </source>
</evidence>
<comment type="similarity">
    <text evidence="14">Belongs to the glycosyltransferase 68 family.</text>
</comment>
<keyword evidence="5 20" id="KW-0328">Glycosyltransferase</keyword>
<dbReference type="GO" id="GO:0003676">
    <property type="term" value="F:nucleic acid binding"/>
    <property type="evidence" value="ECO:0007669"/>
    <property type="project" value="InterPro"/>
</dbReference>
<evidence type="ECO:0000256" key="2">
    <source>
        <dbReference type="ARBA" id="ARBA00004555"/>
    </source>
</evidence>
<feature type="compositionally biased region" description="Polar residues" evidence="19">
    <location>
        <begin position="1"/>
        <end position="11"/>
    </location>
</feature>
<dbReference type="AlphaFoldDB" id="A0A8X7WZR4"/>
<evidence type="ECO:0000256" key="14">
    <source>
        <dbReference type="ARBA" id="ARBA00025803"/>
    </source>
</evidence>
<organism evidence="20 21">
    <name type="scientific">Polypterus senegalus</name>
    <name type="common">Senegal bichir</name>
    <dbReference type="NCBI Taxonomy" id="55291"/>
    <lineage>
        <taxon>Eukaryota</taxon>
        <taxon>Metazoa</taxon>
        <taxon>Chordata</taxon>
        <taxon>Craniata</taxon>
        <taxon>Vertebrata</taxon>
        <taxon>Euteleostomi</taxon>
        <taxon>Actinopterygii</taxon>
        <taxon>Polypteriformes</taxon>
        <taxon>Polypteridae</taxon>
        <taxon>Polypterus</taxon>
    </lineage>
</organism>
<name>A0A8X7WZR4_POLSE</name>
<evidence type="ECO:0000256" key="19">
    <source>
        <dbReference type="SAM" id="MobiDB-lite"/>
    </source>
</evidence>
<evidence type="ECO:0000256" key="15">
    <source>
        <dbReference type="ARBA" id="ARBA00026232"/>
    </source>
</evidence>